<dbReference type="OrthoDB" id="9780326at2"/>
<proteinExistence type="inferred from homology"/>
<evidence type="ECO:0000259" key="7">
    <source>
        <dbReference type="Pfam" id="PF04542"/>
    </source>
</evidence>
<keyword evidence="3" id="KW-0731">Sigma factor</keyword>
<dbReference type="GO" id="GO:0006352">
    <property type="term" value="P:DNA-templated transcription initiation"/>
    <property type="evidence" value="ECO:0007669"/>
    <property type="project" value="InterPro"/>
</dbReference>
<dbReference type="AlphaFoldDB" id="A0A5C5R483"/>
<evidence type="ECO:0000256" key="4">
    <source>
        <dbReference type="ARBA" id="ARBA00023125"/>
    </source>
</evidence>
<evidence type="ECO:0000256" key="1">
    <source>
        <dbReference type="ARBA" id="ARBA00010641"/>
    </source>
</evidence>
<keyword evidence="2" id="KW-0805">Transcription regulation</keyword>
<dbReference type="InterPro" id="IPR013324">
    <property type="entry name" value="RNA_pol_sigma_r3/r4-like"/>
</dbReference>
<name>A0A5C5R483_9ACTN</name>
<evidence type="ECO:0000259" key="8">
    <source>
        <dbReference type="Pfam" id="PF08281"/>
    </source>
</evidence>
<dbReference type="NCBIfam" id="TIGR02937">
    <property type="entry name" value="sigma70-ECF"/>
    <property type="match status" value="1"/>
</dbReference>
<dbReference type="InterPro" id="IPR013325">
    <property type="entry name" value="RNA_pol_sigma_r2"/>
</dbReference>
<dbReference type="CDD" id="cd06171">
    <property type="entry name" value="Sigma70_r4"/>
    <property type="match status" value="1"/>
</dbReference>
<accession>A0A5C5R483</accession>
<evidence type="ECO:0000256" key="3">
    <source>
        <dbReference type="ARBA" id="ARBA00023082"/>
    </source>
</evidence>
<dbReference type="Proteomes" id="UP000317291">
    <property type="component" value="Unassembled WGS sequence"/>
</dbReference>
<dbReference type="Pfam" id="PF04542">
    <property type="entry name" value="Sigma70_r2"/>
    <property type="match status" value="1"/>
</dbReference>
<feature type="compositionally biased region" description="Acidic residues" evidence="6">
    <location>
        <begin position="29"/>
        <end position="41"/>
    </location>
</feature>
<dbReference type="InterPro" id="IPR013249">
    <property type="entry name" value="RNA_pol_sigma70_r4_t2"/>
</dbReference>
<keyword evidence="10" id="KW-1185">Reference proteome</keyword>
<comment type="caution">
    <text evidence="9">The sequence shown here is derived from an EMBL/GenBank/DDBJ whole genome shotgun (WGS) entry which is preliminary data.</text>
</comment>
<dbReference type="InterPro" id="IPR039425">
    <property type="entry name" value="RNA_pol_sigma-70-like"/>
</dbReference>
<dbReference type="SUPFAM" id="SSF88659">
    <property type="entry name" value="Sigma3 and sigma4 domains of RNA polymerase sigma factors"/>
    <property type="match status" value="1"/>
</dbReference>
<feature type="domain" description="RNA polymerase sigma factor 70 region 4 type 2" evidence="8">
    <location>
        <begin position="165"/>
        <end position="217"/>
    </location>
</feature>
<organism evidence="9 10">
    <name type="scientific">Tsukamurella asaccharolytica</name>
    <dbReference type="NCBI Taxonomy" id="2592067"/>
    <lineage>
        <taxon>Bacteria</taxon>
        <taxon>Bacillati</taxon>
        <taxon>Actinomycetota</taxon>
        <taxon>Actinomycetes</taxon>
        <taxon>Mycobacteriales</taxon>
        <taxon>Tsukamurellaceae</taxon>
        <taxon>Tsukamurella</taxon>
    </lineage>
</organism>
<dbReference type="InterPro" id="IPR007627">
    <property type="entry name" value="RNA_pol_sigma70_r2"/>
</dbReference>
<dbReference type="PANTHER" id="PTHR43133:SF50">
    <property type="entry name" value="ECF RNA POLYMERASE SIGMA FACTOR SIGM"/>
    <property type="match status" value="1"/>
</dbReference>
<dbReference type="InterPro" id="IPR036388">
    <property type="entry name" value="WH-like_DNA-bd_sf"/>
</dbReference>
<dbReference type="Pfam" id="PF08281">
    <property type="entry name" value="Sigma70_r4_2"/>
    <property type="match status" value="1"/>
</dbReference>
<dbReference type="Gene3D" id="1.10.10.10">
    <property type="entry name" value="Winged helix-like DNA-binding domain superfamily/Winged helix DNA-binding domain"/>
    <property type="match status" value="1"/>
</dbReference>
<dbReference type="RefSeq" id="WP_146563650.1">
    <property type="nucleotide sequence ID" value="NZ_VIGW01000014.1"/>
</dbReference>
<evidence type="ECO:0000256" key="6">
    <source>
        <dbReference type="SAM" id="MobiDB-lite"/>
    </source>
</evidence>
<dbReference type="GO" id="GO:0003677">
    <property type="term" value="F:DNA binding"/>
    <property type="evidence" value="ECO:0007669"/>
    <property type="project" value="UniProtKB-KW"/>
</dbReference>
<evidence type="ECO:0000313" key="9">
    <source>
        <dbReference type="EMBL" id="TWS18017.1"/>
    </source>
</evidence>
<keyword evidence="5" id="KW-0804">Transcription</keyword>
<dbReference type="InterPro" id="IPR014284">
    <property type="entry name" value="RNA_pol_sigma-70_dom"/>
</dbReference>
<feature type="domain" description="RNA polymerase sigma-70 region 2" evidence="7">
    <location>
        <begin position="70"/>
        <end position="136"/>
    </location>
</feature>
<dbReference type="GO" id="GO:0016987">
    <property type="term" value="F:sigma factor activity"/>
    <property type="evidence" value="ECO:0007669"/>
    <property type="project" value="UniProtKB-KW"/>
</dbReference>
<sequence length="222" mass="24450">MPHPRIRRAPGAARPPPSGSPPGRRADDPDSDDPESDDPDSDVWASDSLVSDERLLDAAARGDGDAFAELFERHARQLRATALRTIRDYSDAEDCLQDAMLRAFQLSPTFRGDCKVGSWLHRIVVNACLDRARRNQVRTSLPMPDDLGGLASDEGRGAEELDRRLSVEAALRMLPEDQRAAVIAVDMYGMSVTQAAEQLGVAPGTVKSRRARARVRLERLLR</sequence>
<keyword evidence="4" id="KW-0238">DNA-binding</keyword>
<reference evidence="9 10" key="1">
    <citation type="submission" date="2019-06" db="EMBL/GenBank/DDBJ databases">
        <title>Tsukamurella conjunctivitidis sp. nov., Tsukamurella assacharolytica sp. nov. and Tsukamurella sputae sp. nov. isolated from patients with conjunctivitis, bacteraemia (lymphoma) and respiratory infection (sputum) in Hong Kong.</title>
        <authorList>
            <person name="Teng J.L.L."/>
            <person name="Lee H.H."/>
            <person name="Fong J.Y.H."/>
            <person name="Fok K.M.N."/>
            <person name="Lau S.K.P."/>
            <person name="Woo P.C.Y."/>
        </authorList>
    </citation>
    <scope>NUCLEOTIDE SEQUENCE [LARGE SCALE GENOMIC DNA]</scope>
    <source>
        <strain evidence="9 10">HKU71</strain>
    </source>
</reference>
<dbReference type="NCBIfam" id="NF007225">
    <property type="entry name" value="PRK09643.1"/>
    <property type="match status" value="1"/>
</dbReference>
<evidence type="ECO:0000313" key="10">
    <source>
        <dbReference type="Proteomes" id="UP000317291"/>
    </source>
</evidence>
<comment type="similarity">
    <text evidence="1">Belongs to the sigma-70 factor family. ECF subfamily.</text>
</comment>
<dbReference type="Gene3D" id="1.10.1740.10">
    <property type="match status" value="1"/>
</dbReference>
<protein>
    <submittedName>
        <fullName evidence="9">RNA polymerase sigma factor SigM</fullName>
    </submittedName>
</protein>
<dbReference type="PANTHER" id="PTHR43133">
    <property type="entry name" value="RNA POLYMERASE ECF-TYPE SIGMA FACTO"/>
    <property type="match status" value="1"/>
</dbReference>
<dbReference type="EMBL" id="VIGW01000014">
    <property type="protein sequence ID" value="TWS18017.1"/>
    <property type="molecule type" value="Genomic_DNA"/>
</dbReference>
<dbReference type="SUPFAM" id="SSF88946">
    <property type="entry name" value="Sigma2 domain of RNA polymerase sigma factors"/>
    <property type="match status" value="1"/>
</dbReference>
<feature type="region of interest" description="Disordered" evidence="6">
    <location>
        <begin position="1"/>
        <end position="45"/>
    </location>
</feature>
<gene>
    <name evidence="9" type="primary">sigM</name>
    <name evidence="9" type="ORF">FK529_17595</name>
</gene>
<evidence type="ECO:0000256" key="5">
    <source>
        <dbReference type="ARBA" id="ARBA00023163"/>
    </source>
</evidence>
<evidence type="ECO:0000256" key="2">
    <source>
        <dbReference type="ARBA" id="ARBA00023015"/>
    </source>
</evidence>